<protein>
    <submittedName>
        <fullName evidence="1">Uncharacterized protein</fullName>
    </submittedName>
</protein>
<sequence>MSLSVHPCDEMTHVFATQWSELLRVRAALFHTIRKRQRGFENGMRAKNQKQEIGPSVEAKPTTDLCVTIADQLWIKQVLQVDSTRRGTSWDIGDALNFLW</sequence>
<gene>
    <name evidence="1" type="ORF">Q8A67_025008</name>
</gene>
<evidence type="ECO:0000313" key="1">
    <source>
        <dbReference type="EMBL" id="KAK2866891.1"/>
    </source>
</evidence>
<evidence type="ECO:0000313" key="2">
    <source>
        <dbReference type="Proteomes" id="UP001187343"/>
    </source>
</evidence>
<name>A0AA88T6W7_9TELE</name>
<dbReference type="Proteomes" id="UP001187343">
    <property type="component" value="Unassembled WGS sequence"/>
</dbReference>
<accession>A0AA88T6W7</accession>
<comment type="caution">
    <text evidence="1">The sequence shown here is derived from an EMBL/GenBank/DDBJ whole genome shotgun (WGS) entry which is preliminary data.</text>
</comment>
<organism evidence="1 2">
    <name type="scientific">Cirrhinus molitorella</name>
    <name type="common">mud carp</name>
    <dbReference type="NCBI Taxonomy" id="172907"/>
    <lineage>
        <taxon>Eukaryota</taxon>
        <taxon>Metazoa</taxon>
        <taxon>Chordata</taxon>
        <taxon>Craniata</taxon>
        <taxon>Vertebrata</taxon>
        <taxon>Euteleostomi</taxon>
        <taxon>Actinopterygii</taxon>
        <taxon>Neopterygii</taxon>
        <taxon>Teleostei</taxon>
        <taxon>Ostariophysi</taxon>
        <taxon>Cypriniformes</taxon>
        <taxon>Cyprinidae</taxon>
        <taxon>Labeoninae</taxon>
        <taxon>Labeonini</taxon>
        <taxon>Cirrhinus</taxon>
    </lineage>
</organism>
<reference evidence="1" key="1">
    <citation type="submission" date="2023-08" db="EMBL/GenBank/DDBJ databases">
        <title>Chromosome-level Genome Assembly of mud carp (Cirrhinus molitorella).</title>
        <authorList>
            <person name="Liu H."/>
        </authorList>
    </citation>
    <scope>NUCLEOTIDE SEQUENCE</scope>
    <source>
        <strain evidence="1">Prfri</strain>
        <tissue evidence="1">Muscle</tissue>
    </source>
</reference>
<dbReference type="EMBL" id="JAUYZG010000025">
    <property type="protein sequence ID" value="KAK2866891.1"/>
    <property type="molecule type" value="Genomic_DNA"/>
</dbReference>
<keyword evidence="2" id="KW-1185">Reference proteome</keyword>
<proteinExistence type="predicted"/>
<dbReference type="AlphaFoldDB" id="A0AA88T6W7"/>